<dbReference type="Pfam" id="PF09809">
    <property type="entry name" value="MRP-L27"/>
    <property type="match status" value="1"/>
</dbReference>
<dbReference type="InterPro" id="IPR019189">
    <property type="entry name" value="Ribosomal_mL41"/>
</dbReference>
<organism evidence="1 2">
    <name type="scientific">Cerrena zonata</name>
    <dbReference type="NCBI Taxonomy" id="2478898"/>
    <lineage>
        <taxon>Eukaryota</taxon>
        <taxon>Fungi</taxon>
        <taxon>Dikarya</taxon>
        <taxon>Basidiomycota</taxon>
        <taxon>Agaricomycotina</taxon>
        <taxon>Agaricomycetes</taxon>
        <taxon>Polyporales</taxon>
        <taxon>Cerrenaceae</taxon>
        <taxon>Cerrena</taxon>
    </lineage>
</organism>
<proteinExistence type="predicted"/>
<sequence>MKASQVLSFQKTATALLRNPWQKYKDGTSWYRNKHFYKGTGSSGYGRLNSAGVYIIDWSKVRTYVVPSDLQSEGLKALVSPTAPQIYQQYVGYQDGVKSAELAWKNVVDFIEYGQNYNDQDLEANDYKEEFINPKVIKSEQVDLEGSESIIKKD</sequence>
<comment type="caution">
    <text evidence="1">The sequence shown here is derived from an EMBL/GenBank/DDBJ whole genome shotgun (WGS) entry which is preliminary data.</text>
</comment>
<protein>
    <submittedName>
        <fullName evidence="1">Uncharacterized protein</fullName>
    </submittedName>
</protein>
<accession>A0AAW0FXS9</accession>
<dbReference type="GO" id="GO:0005762">
    <property type="term" value="C:mitochondrial large ribosomal subunit"/>
    <property type="evidence" value="ECO:0007669"/>
    <property type="project" value="InterPro"/>
</dbReference>
<keyword evidence="2" id="KW-1185">Reference proteome</keyword>
<gene>
    <name evidence="1" type="ORF">QCA50_012750</name>
</gene>
<dbReference type="GO" id="GO:0003735">
    <property type="term" value="F:structural constituent of ribosome"/>
    <property type="evidence" value="ECO:0007669"/>
    <property type="project" value="InterPro"/>
</dbReference>
<evidence type="ECO:0000313" key="2">
    <source>
        <dbReference type="Proteomes" id="UP001385951"/>
    </source>
</evidence>
<dbReference type="AlphaFoldDB" id="A0AAW0FXS9"/>
<dbReference type="EMBL" id="JASBNA010000027">
    <property type="protein sequence ID" value="KAK7684107.1"/>
    <property type="molecule type" value="Genomic_DNA"/>
</dbReference>
<name>A0AAW0FXS9_9APHY</name>
<reference evidence="1 2" key="1">
    <citation type="submission" date="2022-09" db="EMBL/GenBank/DDBJ databases">
        <authorList>
            <person name="Palmer J.M."/>
        </authorList>
    </citation>
    <scope>NUCLEOTIDE SEQUENCE [LARGE SCALE GENOMIC DNA]</scope>
    <source>
        <strain evidence="1 2">DSM 7382</strain>
    </source>
</reference>
<evidence type="ECO:0000313" key="1">
    <source>
        <dbReference type="EMBL" id="KAK7684107.1"/>
    </source>
</evidence>
<dbReference type="Proteomes" id="UP001385951">
    <property type="component" value="Unassembled WGS sequence"/>
</dbReference>